<dbReference type="Proteomes" id="UP000515734">
    <property type="component" value="Chromosome"/>
</dbReference>
<feature type="transmembrane region" description="Helical" evidence="1">
    <location>
        <begin position="12"/>
        <end position="37"/>
    </location>
</feature>
<evidence type="ECO:0000313" key="2">
    <source>
        <dbReference type="EMBL" id="BCI56064.1"/>
    </source>
</evidence>
<feature type="transmembrane region" description="Helical" evidence="1">
    <location>
        <begin position="136"/>
        <end position="154"/>
    </location>
</feature>
<organism evidence="2 3">
    <name type="scientific">Mycolicibacterium litorale</name>
    <dbReference type="NCBI Taxonomy" id="758802"/>
    <lineage>
        <taxon>Bacteria</taxon>
        <taxon>Bacillati</taxon>
        <taxon>Actinomycetota</taxon>
        <taxon>Actinomycetes</taxon>
        <taxon>Mycobacteriales</taxon>
        <taxon>Mycobacteriaceae</taxon>
        <taxon>Mycolicibacterium</taxon>
    </lineage>
</organism>
<keyword evidence="1" id="KW-0812">Transmembrane</keyword>
<protein>
    <recommendedName>
        <fullName evidence="4">PH (Pleckstrin Homology) domain-containing protein</fullName>
    </recommendedName>
</protein>
<dbReference type="AlphaFoldDB" id="A0A6S6PBE0"/>
<feature type="transmembrane region" description="Helical" evidence="1">
    <location>
        <begin position="49"/>
        <end position="74"/>
    </location>
</feature>
<sequence length="264" mass="28506">MRRLSSLPTPRTWVTGLSPLALLGFLVCVGAALYSAAQAVIALRDNSPLAALTAGGLAVFFCGLVAALAITLLVSAGSHADWAGSGTTVRINPSIAWAYGIGLLGGLVGSTCYLIFVTRGVVELPFAADGDGTVTRYLMVALLAISFVSLAALLRSREAGHLRFSVDGIEYADMFRRRSAHWDDVVKITDEANRRTRNPIVVGMRDGKQIVVPNADRYASSGAALYWMARHYWRHPEDREELADGRALDRLRKEQFEPDVGGDT</sequence>
<feature type="transmembrane region" description="Helical" evidence="1">
    <location>
        <begin position="95"/>
        <end position="116"/>
    </location>
</feature>
<name>A0A6S6PBE0_9MYCO</name>
<evidence type="ECO:0000256" key="1">
    <source>
        <dbReference type="SAM" id="Phobius"/>
    </source>
</evidence>
<keyword evidence="1" id="KW-0472">Membrane</keyword>
<evidence type="ECO:0008006" key="4">
    <source>
        <dbReference type="Google" id="ProtNLM"/>
    </source>
</evidence>
<gene>
    <name evidence="2" type="ORF">NIIDNTM18_53420</name>
</gene>
<reference evidence="2 3" key="1">
    <citation type="submission" date="2020-07" db="EMBL/GenBank/DDBJ databases">
        <title>Complete genome sequence of Mycolicibacterium litorale like strain isolated from cardiac implantable electronic device infection.</title>
        <authorList>
            <person name="Fukano H."/>
            <person name="Miyama H."/>
            <person name="Hoshino Y."/>
        </authorList>
    </citation>
    <scope>NUCLEOTIDE SEQUENCE [LARGE SCALE GENOMIC DNA]</scope>
    <source>
        <strain evidence="2 3">NIIDNTM18</strain>
    </source>
</reference>
<accession>A0A6S6PBE0</accession>
<dbReference type="EMBL" id="AP023287">
    <property type="protein sequence ID" value="BCI56064.1"/>
    <property type="molecule type" value="Genomic_DNA"/>
</dbReference>
<proteinExistence type="predicted"/>
<evidence type="ECO:0000313" key="3">
    <source>
        <dbReference type="Proteomes" id="UP000515734"/>
    </source>
</evidence>
<keyword evidence="1" id="KW-1133">Transmembrane helix</keyword>